<feature type="transmembrane region" description="Helical" evidence="1">
    <location>
        <begin position="227"/>
        <end position="248"/>
    </location>
</feature>
<protein>
    <recommendedName>
        <fullName evidence="4">Glycosyltransferase RgtA/B/C/D-like domain-containing protein</fullName>
    </recommendedName>
</protein>
<dbReference type="RefSeq" id="WP_208239698.1">
    <property type="nucleotide sequence ID" value="NZ_JAGEPF010000006.1"/>
</dbReference>
<feature type="transmembrane region" description="Helical" evidence="1">
    <location>
        <begin position="427"/>
        <end position="445"/>
    </location>
</feature>
<feature type="transmembrane region" description="Helical" evidence="1">
    <location>
        <begin position="160"/>
        <end position="178"/>
    </location>
</feature>
<feature type="transmembrane region" description="Helical" evidence="1">
    <location>
        <begin position="452"/>
        <end position="471"/>
    </location>
</feature>
<comment type="caution">
    <text evidence="2">The sequence shown here is derived from an EMBL/GenBank/DDBJ whole genome shotgun (WGS) entry which is preliminary data.</text>
</comment>
<sequence length="583" mass="62527">MGSSGNIDSLQRREPEPLLEARRSRRWPALLIGGCVVQVGIRLLFAVHQKTPILIPDETGYLLAARLIAGGAAGDLSGWPLYQAGYPLLISPAFWLSSNPATVYGLVAVINSLFGALLLVLAYVALRRLDLSRTQSYVIAAVTALLPSVLYYGQFAMADAVLPVVVLGWLLLVHTWIASGRWGYGAAASAMAAYCYCVHSRGSIIVVVHAGLLVTALWRRWASKRDIAAAAGMLVAGSAAGWTLNGWVQSKIYPGGVKPLGDFLIDRLTSLDGLAWTLSLAAGKVWFLIVSTCGVAGAGLVVVGALAVRRATPRPIRATSWVALAALTGIAIASSAAVPDEGAVANFVYGRYLGCLAPVLFMAGAAFAVRGTREAVGRTVLATTCLTLAAGGVVWWYAGKRLSRSFFSVFEFPEISFLTWSWDALRLWSATCVALFLLVVAGLVISKYRQAGALVLAAAFIAFALADMAVVSKRVVRHWEGQLESATSLAPAGLLARDRVALDHSGVPWRIWVSQAFQVRTGLEPLDRFRSETLPRDATLVVVPWDALLQRPEDSWPVAPPNWHPVSTRATYAGDWVAWRPEG</sequence>
<feature type="transmembrane region" description="Helical" evidence="1">
    <location>
        <begin position="349"/>
        <end position="368"/>
    </location>
</feature>
<keyword evidence="3" id="KW-1185">Reference proteome</keyword>
<keyword evidence="1" id="KW-1133">Transmembrane helix</keyword>
<evidence type="ECO:0008006" key="4">
    <source>
        <dbReference type="Google" id="ProtNLM"/>
    </source>
</evidence>
<keyword evidence="1" id="KW-0472">Membrane</keyword>
<dbReference type="EMBL" id="JAGEPF010000006">
    <property type="protein sequence ID" value="MBO2458057.1"/>
    <property type="molecule type" value="Genomic_DNA"/>
</dbReference>
<reference evidence="2 3" key="1">
    <citation type="submission" date="2021-03" db="EMBL/GenBank/DDBJ databases">
        <title>Actinomadura violae sp. nov., isolated from lichen in Thailand.</title>
        <authorList>
            <person name="Kanchanasin P."/>
            <person name="Saeng-In P."/>
            <person name="Phongsopitanun W."/>
            <person name="Yuki M."/>
            <person name="Kudo T."/>
            <person name="Ohkuma M."/>
            <person name="Tanasupawat S."/>
        </authorList>
    </citation>
    <scope>NUCLEOTIDE SEQUENCE [LARGE SCALE GENOMIC DNA]</scope>
    <source>
        <strain evidence="2 3">LCR2-06</strain>
    </source>
</reference>
<gene>
    <name evidence="2" type="ORF">J4709_10780</name>
</gene>
<feature type="transmembrane region" description="Helical" evidence="1">
    <location>
        <begin position="320"/>
        <end position="337"/>
    </location>
</feature>
<name>A0ABS3RN16_9ACTN</name>
<organism evidence="2 3">
    <name type="scientific">Actinomadura violacea</name>
    <dbReference type="NCBI Taxonomy" id="2819934"/>
    <lineage>
        <taxon>Bacteria</taxon>
        <taxon>Bacillati</taxon>
        <taxon>Actinomycetota</taxon>
        <taxon>Actinomycetes</taxon>
        <taxon>Streptosporangiales</taxon>
        <taxon>Thermomonosporaceae</taxon>
        <taxon>Actinomadura</taxon>
    </lineage>
</organism>
<evidence type="ECO:0000313" key="2">
    <source>
        <dbReference type="EMBL" id="MBO2458057.1"/>
    </source>
</evidence>
<dbReference type="Proteomes" id="UP000680206">
    <property type="component" value="Unassembled WGS sequence"/>
</dbReference>
<accession>A0ABS3RN16</accession>
<proteinExistence type="predicted"/>
<feature type="transmembrane region" description="Helical" evidence="1">
    <location>
        <begin position="27"/>
        <end position="47"/>
    </location>
</feature>
<feature type="transmembrane region" description="Helical" evidence="1">
    <location>
        <begin position="102"/>
        <end position="125"/>
    </location>
</feature>
<evidence type="ECO:0000313" key="3">
    <source>
        <dbReference type="Proteomes" id="UP000680206"/>
    </source>
</evidence>
<feature type="transmembrane region" description="Helical" evidence="1">
    <location>
        <begin position="285"/>
        <end position="308"/>
    </location>
</feature>
<evidence type="ECO:0000256" key="1">
    <source>
        <dbReference type="SAM" id="Phobius"/>
    </source>
</evidence>
<keyword evidence="1" id="KW-0812">Transmembrane</keyword>
<feature type="transmembrane region" description="Helical" evidence="1">
    <location>
        <begin position="380"/>
        <end position="398"/>
    </location>
</feature>
<feature type="transmembrane region" description="Helical" evidence="1">
    <location>
        <begin position="137"/>
        <end position="154"/>
    </location>
</feature>
<feature type="transmembrane region" description="Helical" evidence="1">
    <location>
        <begin position="59"/>
        <end position="82"/>
    </location>
</feature>